<protein>
    <submittedName>
        <fullName evidence="1">Uncharacterized protein</fullName>
    </submittedName>
</protein>
<accession>A0A2N0ZFK1</accession>
<proteinExistence type="predicted"/>
<dbReference type="EMBL" id="PISD01000030">
    <property type="protein sequence ID" value="PKG28289.1"/>
    <property type="molecule type" value="Genomic_DNA"/>
</dbReference>
<comment type="caution">
    <text evidence="1">The sequence shown here is derived from an EMBL/GenBank/DDBJ whole genome shotgun (WGS) entry which is preliminary data.</text>
</comment>
<evidence type="ECO:0000313" key="1">
    <source>
        <dbReference type="EMBL" id="PKG28289.1"/>
    </source>
</evidence>
<reference evidence="1 2" key="1">
    <citation type="journal article" date="2010" name="Int. J. Syst. Evol. Microbiol.">
        <title>Bacillus horneckiae sp. nov., isolated from a spacecraft-assembly clean room.</title>
        <authorList>
            <person name="Vaishampayan P."/>
            <person name="Probst A."/>
            <person name="Krishnamurthi S."/>
            <person name="Ghosh S."/>
            <person name="Osman S."/>
            <person name="McDowall A."/>
            <person name="Ruckmani A."/>
            <person name="Mayilraj S."/>
            <person name="Venkateswaran K."/>
        </authorList>
    </citation>
    <scope>NUCLEOTIDE SEQUENCE [LARGE SCALE GENOMIC DNA]</scope>
    <source>
        <strain evidence="2">1PO1SC</strain>
    </source>
</reference>
<dbReference type="AlphaFoldDB" id="A0A2N0ZFK1"/>
<organism evidence="1 2">
    <name type="scientific">Cytobacillus horneckiae</name>
    <dbReference type="NCBI Taxonomy" id="549687"/>
    <lineage>
        <taxon>Bacteria</taxon>
        <taxon>Bacillati</taxon>
        <taxon>Bacillota</taxon>
        <taxon>Bacilli</taxon>
        <taxon>Bacillales</taxon>
        <taxon>Bacillaceae</taxon>
        <taxon>Cytobacillus</taxon>
    </lineage>
</organism>
<name>A0A2N0ZFK1_9BACI</name>
<keyword evidence="2" id="KW-1185">Reference proteome</keyword>
<dbReference type="Proteomes" id="UP000233343">
    <property type="component" value="Unassembled WGS sequence"/>
</dbReference>
<dbReference type="RefSeq" id="WP_066189520.1">
    <property type="nucleotide sequence ID" value="NZ_JAFDQP010000001.1"/>
</dbReference>
<gene>
    <name evidence="1" type="ORF">CWS20_13840</name>
</gene>
<sequence length="103" mass="11909">MNSETYLDFCFIREASGDFSSEINQILSTLFDGIRLHWYLDEKSDDGMDVVVAEVKGMSKWQSEEETIDFIEEHATQSFWDYLQGFQFIVYPPKRGCGSCGNQ</sequence>
<evidence type="ECO:0000313" key="2">
    <source>
        <dbReference type="Proteomes" id="UP000233343"/>
    </source>
</evidence>